<dbReference type="Gene3D" id="3.40.50.2000">
    <property type="entry name" value="Glycogen Phosphorylase B"/>
    <property type="match status" value="2"/>
</dbReference>
<dbReference type="InterPro" id="IPR001296">
    <property type="entry name" value="Glyco_trans_1"/>
</dbReference>
<evidence type="ECO:0000313" key="3">
    <source>
        <dbReference type="EMBL" id="KZD05704.1"/>
    </source>
</evidence>
<name>A0ABR5Y5I7_9PROT</name>
<protein>
    <submittedName>
        <fullName evidence="3">Uncharacterized protein</fullName>
    </submittedName>
</protein>
<evidence type="ECO:0000259" key="2">
    <source>
        <dbReference type="Pfam" id="PF13439"/>
    </source>
</evidence>
<dbReference type="Proteomes" id="UP000076167">
    <property type="component" value="Unassembled WGS sequence"/>
</dbReference>
<sequence length="407" mass="44862">MTQKILYVIGSLNIGGTERHLVRILPEIKKHGYEVSVFALREKGDLSKVLEQEGIEVSTPYFSKFVLDLPVVLKKVIMLFVMAVAFVRRIMTKRPEIVHFFLPESYLVGGVLSLPFRNTLRIMSRRSQNKYQNRYPLLARTEKWLHGNMDAILGNSKLVCAELLTEGVPEARIGLIYNGVDMRPYRSAQAQPKDLRKSLGLEENTLVISIVANLIPYKGHDDLLDALSLICSKLPQPWSLLCIGKDSGILQSLKEKTAALQLQENVIWLGQRRDVHSLLQISDIGVLSSHEEGLANAIIEGMMAGLPMVATDVGGARESILDGQTGFIVPPAMPEDLGKAILALAADEGLRTKMGQAGQRYACEKFSLDSCVGQYVGLYRGLVATPHLSVSDILISLPQGLSKTCAE</sequence>
<feature type="domain" description="Glycosyl transferase family 1" evidence="1">
    <location>
        <begin position="194"/>
        <end position="360"/>
    </location>
</feature>
<keyword evidence="4" id="KW-1185">Reference proteome</keyword>
<accession>A0ABR5Y5I7</accession>
<feature type="domain" description="Glycosyltransferase subfamily 4-like N-terminal" evidence="2">
    <location>
        <begin position="14"/>
        <end position="182"/>
    </location>
</feature>
<proteinExistence type="predicted"/>
<dbReference type="EMBL" id="LPXL01000010">
    <property type="protein sequence ID" value="KZD05704.1"/>
    <property type="molecule type" value="Genomic_DNA"/>
</dbReference>
<comment type="caution">
    <text evidence="3">The sequence shown here is derived from an EMBL/GenBank/DDBJ whole genome shotgun (WGS) entry which is preliminary data.</text>
</comment>
<dbReference type="SUPFAM" id="SSF53756">
    <property type="entry name" value="UDP-Glycosyltransferase/glycogen phosphorylase"/>
    <property type="match status" value="1"/>
</dbReference>
<dbReference type="InterPro" id="IPR028098">
    <property type="entry name" value="Glyco_trans_4-like_N"/>
</dbReference>
<reference evidence="3 4" key="1">
    <citation type="submission" date="2015-12" db="EMBL/GenBank/DDBJ databases">
        <title>Genome sequence of Thalassospira xiamenensis MCCC 1A03005.</title>
        <authorList>
            <person name="Lu L."/>
            <person name="Lai Q."/>
            <person name="Shao Z."/>
            <person name="Qian P."/>
        </authorList>
    </citation>
    <scope>NUCLEOTIDE SEQUENCE [LARGE SCALE GENOMIC DNA]</scope>
    <source>
        <strain evidence="3 4">MCCC 1A03005</strain>
    </source>
</reference>
<dbReference type="RefSeq" id="WP_063093183.1">
    <property type="nucleotide sequence ID" value="NZ_JAINWB010000019.1"/>
</dbReference>
<dbReference type="PANTHER" id="PTHR12526">
    <property type="entry name" value="GLYCOSYLTRANSFERASE"/>
    <property type="match status" value="1"/>
</dbReference>
<dbReference type="Pfam" id="PF13439">
    <property type="entry name" value="Glyco_transf_4"/>
    <property type="match status" value="1"/>
</dbReference>
<dbReference type="Pfam" id="PF00534">
    <property type="entry name" value="Glycos_transf_1"/>
    <property type="match status" value="1"/>
</dbReference>
<dbReference type="PANTHER" id="PTHR12526:SF623">
    <property type="entry name" value="WABG"/>
    <property type="match status" value="1"/>
</dbReference>
<evidence type="ECO:0000259" key="1">
    <source>
        <dbReference type="Pfam" id="PF00534"/>
    </source>
</evidence>
<gene>
    <name evidence="3" type="ORF">AUP40_11900</name>
</gene>
<organism evidence="3 4">
    <name type="scientific">Thalassospira xiamenensis</name>
    <dbReference type="NCBI Taxonomy" id="220697"/>
    <lineage>
        <taxon>Bacteria</taxon>
        <taxon>Pseudomonadati</taxon>
        <taxon>Pseudomonadota</taxon>
        <taxon>Alphaproteobacteria</taxon>
        <taxon>Rhodospirillales</taxon>
        <taxon>Thalassospiraceae</taxon>
        <taxon>Thalassospira</taxon>
    </lineage>
</organism>
<evidence type="ECO:0000313" key="4">
    <source>
        <dbReference type="Proteomes" id="UP000076167"/>
    </source>
</evidence>